<reference evidence="5" key="1">
    <citation type="journal article" date="2019" name="Int. J. Syst. Evol. Microbiol.">
        <title>The Global Catalogue of Microorganisms (GCM) 10K type strain sequencing project: providing services to taxonomists for standard genome sequencing and annotation.</title>
        <authorList>
            <consortium name="The Broad Institute Genomics Platform"/>
            <consortium name="The Broad Institute Genome Sequencing Center for Infectious Disease"/>
            <person name="Wu L."/>
            <person name="Ma J."/>
        </authorList>
    </citation>
    <scope>NUCLEOTIDE SEQUENCE [LARGE SCALE GENOMIC DNA]</scope>
    <source>
        <strain evidence="5">JCM 16545</strain>
    </source>
</reference>
<keyword evidence="2 3" id="KW-0143">Chaperone</keyword>
<organism evidence="4 5">
    <name type="scientific">Rubritalea spongiae</name>
    <dbReference type="NCBI Taxonomy" id="430797"/>
    <lineage>
        <taxon>Bacteria</taxon>
        <taxon>Pseudomonadati</taxon>
        <taxon>Verrucomicrobiota</taxon>
        <taxon>Verrucomicrobiia</taxon>
        <taxon>Verrucomicrobiales</taxon>
        <taxon>Rubritaleaceae</taxon>
        <taxon>Rubritalea</taxon>
    </lineage>
</organism>
<comment type="caution">
    <text evidence="4">The sequence shown here is derived from an EMBL/GenBank/DDBJ whole genome shotgun (WGS) entry which is preliminary data.</text>
</comment>
<keyword evidence="3" id="KW-0963">Cytoplasm</keyword>
<keyword evidence="5" id="KW-1185">Reference proteome</keyword>
<comment type="subunit">
    <text evidence="3">UreD, UreF and UreG form a complex that acts as a GTP-hydrolysis-dependent molecular chaperone, activating the urease apoprotein by helping to assemble the nickel containing metallocenter of UreC. The UreE protein probably delivers the nickel.</text>
</comment>
<proteinExistence type="inferred from homology"/>
<comment type="subcellular location">
    <subcellularLocation>
        <location evidence="3">Cytoplasm</location>
    </subcellularLocation>
</comment>
<protein>
    <recommendedName>
        <fullName evidence="3">Urease accessory protein UreD</fullName>
    </recommendedName>
</protein>
<evidence type="ECO:0000256" key="1">
    <source>
        <dbReference type="ARBA" id="ARBA00007177"/>
    </source>
</evidence>
<evidence type="ECO:0000256" key="3">
    <source>
        <dbReference type="HAMAP-Rule" id="MF_01384"/>
    </source>
</evidence>
<dbReference type="InterPro" id="IPR002669">
    <property type="entry name" value="UreD"/>
</dbReference>
<evidence type="ECO:0000313" key="4">
    <source>
        <dbReference type="EMBL" id="MFD2275705.1"/>
    </source>
</evidence>
<dbReference type="HAMAP" id="MF_01384">
    <property type="entry name" value="UreD"/>
    <property type="match status" value="1"/>
</dbReference>
<dbReference type="Proteomes" id="UP001597297">
    <property type="component" value="Unassembled WGS sequence"/>
</dbReference>
<dbReference type="RefSeq" id="WP_377094233.1">
    <property type="nucleotide sequence ID" value="NZ_JBHSJM010000001.1"/>
</dbReference>
<comment type="function">
    <text evidence="3">Required for maturation of urease via the functional incorporation of the urease nickel metallocenter.</text>
</comment>
<evidence type="ECO:0000256" key="2">
    <source>
        <dbReference type="ARBA" id="ARBA00023186"/>
    </source>
</evidence>
<name>A0ABW5E2Q1_9BACT</name>
<dbReference type="PANTHER" id="PTHR33643:SF1">
    <property type="entry name" value="UREASE ACCESSORY PROTEIN D"/>
    <property type="match status" value="1"/>
</dbReference>
<dbReference type="Pfam" id="PF01774">
    <property type="entry name" value="UreD"/>
    <property type="match status" value="1"/>
</dbReference>
<sequence>MAARTQMVERKLGGLSHASKAYHDGDFLSLQLVNPTAGLFAGDSLEIDLSIGERANVSLTSPSATRFHTMGEGEHSDFIQRVVVGEQAVLDYWPEMVIAQRGATVHQSTMVQLAADARMVLLDSLAPGRIAHGENNAYRKYRNGFDIKVGERLIARERMELMPVDGDWQLLAPDWKQCYIASVWCFDQECVQHDSEFEREIRALALEEGCLCAYSDLGEGLAVVRVLAENSVNFRRILDCVREVALKHIVRYPIQFRKL</sequence>
<gene>
    <name evidence="3" type="primary">ureD</name>
    <name evidence="4" type="ORF">ACFSQZ_04415</name>
</gene>
<dbReference type="PANTHER" id="PTHR33643">
    <property type="entry name" value="UREASE ACCESSORY PROTEIN D"/>
    <property type="match status" value="1"/>
</dbReference>
<keyword evidence="3" id="KW-0996">Nickel insertion</keyword>
<dbReference type="EMBL" id="JBHUJC010000012">
    <property type="protein sequence ID" value="MFD2275705.1"/>
    <property type="molecule type" value="Genomic_DNA"/>
</dbReference>
<comment type="similarity">
    <text evidence="1 3">Belongs to the UreD family.</text>
</comment>
<accession>A0ABW5E2Q1</accession>
<evidence type="ECO:0000313" key="5">
    <source>
        <dbReference type="Proteomes" id="UP001597297"/>
    </source>
</evidence>